<evidence type="ECO:0000256" key="2">
    <source>
        <dbReference type="ARBA" id="ARBA00009137"/>
    </source>
</evidence>
<dbReference type="Proteomes" id="UP000215289">
    <property type="component" value="Unassembled WGS sequence"/>
</dbReference>
<evidence type="ECO:0000256" key="8">
    <source>
        <dbReference type="ARBA" id="ARBA00023065"/>
    </source>
</evidence>
<dbReference type="GO" id="GO:0140107">
    <property type="term" value="F:high-affinity potassium ion transmembrane transporter activity"/>
    <property type="evidence" value="ECO:0007669"/>
    <property type="project" value="TreeGrafter"/>
</dbReference>
<dbReference type="InterPro" id="IPR015958">
    <property type="entry name" value="Trk1_fungi"/>
</dbReference>
<name>A0A229Z3W0_9EURO</name>
<reference evidence="12 13" key="1">
    <citation type="submission" date="2018-08" db="EMBL/GenBank/DDBJ databases">
        <title>Draft genome sequences of two Aspergillus turcosus clinical strains isolated from bronchoalveolar lavage fluid: one azole-susceptible and the other azole-resistant.</title>
        <authorList>
            <person name="Parent-Michaud M."/>
            <person name="Dufresne P.J."/>
            <person name="Fournier E."/>
            <person name="Martineau C."/>
            <person name="Moreira S."/>
            <person name="Perkins V."/>
            <person name="De Repentigny L."/>
            <person name="Dufresne S.F."/>
        </authorList>
    </citation>
    <scope>NUCLEOTIDE SEQUENCE [LARGE SCALE GENOMIC DNA]</scope>
    <source>
        <strain evidence="12">HMR AF 1038</strain>
    </source>
</reference>
<evidence type="ECO:0000256" key="7">
    <source>
        <dbReference type="ARBA" id="ARBA00022989"/>
    </source>
</evidence>
<comment type="similarity">
    <text evidence="2">Belongs to the TrkH potassium transport family.</text>
</comment>
<dbReference type="PANTHER" id="PTHR31064">
    <property type="entry name" value="POTASSIUM TRANSPORT PROTEIN DDB_G0292412-RELATED"/>
    <property type="match status" value="1"/>
</dbReference>
<feature type="transmembrane region" description="Helical" evidence="11">
    <location>
        <begin position="301"/>
        <end position="320"/>
    </location>
</feature>
<comment type="subcellular location">
    <subcellularLocation>
        <location evidence="1">Membrane</location>
        <topology evidence="1">Multi-pass membrane protein</topology>
    </subcellularLocation>
</comment>
<dbReference type="PIRSF" id="PIRSF002450">
    <property type="entry name" value="K+_transpter_TRK"/>
    <property type="match status" value="1"/>
</dbReference>
<accession>A0A229Z3W0</accession>
<dbReference type="GO" id="GO:0030007">
    <property type="term" value="P:intracellular potassium ion homeostasis"/>
    <property type="evidence" value="ECO:0007669"/>
    <property type="project" value="InterPro"/>
</dbReference>
<evidence type="ECO:0000313" key="12">
    <source>
        <dbReference type="EMBL" id="RLM01410.1"/>
    </source>
</evidence>
<feature type="compositionally biased region" description="Basic and acidic residues" evidence="10">
    <location>
        <begin position="135"/>
        <end position="157"/>
    </location>
</feature>
<dbReference type="InterPro" id="IPR004773">
    <property type="entry name" value="K/Na_transp_Trk1/HKT1"/>
</dbReference>
<evidence type="ECO:0000256" key="9">
    <source>
        <dbReference type="ARBA" id="ARBA00023136"/>
    </source>
</evidence>
<sequence>MPTPVTRHEAKDSSPFRLYHHYIYIAFWTIVASSIIYAIGGISYIDALLLASGAATQTGLNPIDLNRLHVLQQLILWIVAMVTNVIFVHSLLVCIRLYWFRKRLRRVVNEAKVLSVMRKRKAEETEVETEAAPDDSSHVVSEHDSQRQPLLERDSENGQKLIPTRSHVTEQIATGSTGLHVTFDEVEYQARHHGRSFTRTGSYQFVSESGSLLATSRTDPGPSISSLPLLVWQPSIASYSDWDERQKDQLGGIEYRALKTLQIILMCYFILFHILGIVLLAAWIWLTPEYGQSVTGDGVNTFWWAIFTAGSAFNDLGFTLTPDSMNSFKNAAFPLILMTFLIVLGNTGFPCMLRLIIWLLSKLAPCGSALSEELQFLLDHPRRCFTLLFPSGETWRLLGVLILLNGFDFTVFCTLSDKSEYQPDNQSQSTFIWLVDGLFQIASTRTAGFSVTPLADIHPAIQVSFLVMMYISAFPTAIAMRETNVYEERSLGVYEHDSYSEAGSRNGKHTGLAVHIQRQLGFDLWYVMLGLFLVAIAEGDRLRKAAEPAFSLFPVIFEIVSAYGTVGLSLGYPGTETSLCAQFNWVSKLVIVAMQLRGRHRGLPHALDHAILLPCESRQDGQDERLGWLGTWLKRRASNLSNPPTPRQRAEDDEAEEYILQA</sequence>
<keyword evidence="5 11" id="KW-0812">Transmembrane</keyword>
<feature type="transmembrane region" description="Helical" evidence="11">
    <location>
        <begin position="74"/>
        <end position="99"/>
    </location>
</feature>
<dbReference type="InterPro" id="IPR051143">
    <property type="entry name" value="TrkH_K-transport"/>
</dbReference>
<keyword evidence="8" id="KW-0406">Ion transport</keyword>
<evidence type="ECO:0000256" key="5">
    <source>
        <dbReference type="ARBA" id="ARBA00022692"/>
    </source>
</evidence>
<dbReference type="GO" id="GO:1990573">
    <property type="term" value="P:potassium ion import across plasma membrane"/>
    <property type="evidence" value="ECO:0007669"/>
    <property type="project" value="TreeGrafter"/>
</dbReference>
<keyword evidence="4" id="KW-0633">Potassium transport</keyword>
<feature type="transmembrane region" description="Helical" evidence="11">
    <location>
        <begin position="263"/>
        <end position="286"/>
    </location>
</feature>
<dbReference type="GO" id="GO:0005886">
    <property type="term" value="C:plasma membrane"/>
    <property type="evidence" value="ECO:0007669"/>
    <property type="project" value="InterPro"/>
</dbReference>
<dbReference type="NCBIfam" id="TIGR00934">
    <property type="entry name" value="2a38euk"/>
    <property type="match status" value="1"/>
</dbReference>
<comment type="caution">
    <text evidence="12">The sequence shown here is derived from an EMBL/GenBank/DDBJ whole genome shotgun (WGS) entry which is preliminary data.</text>
</comment>
<evidence type="ECO:0000256" key="11">
    <source>
        <dbReference type="SAM" id="Phobius"/>
    </source>
</evidence>
<evidence type="ECO:0000256" key="6">
    <source>
        <dbReference type="ARBA" id="ARBA00022958"/>
    </source>
</evidence>
<dbReference type="PANTHER" id="PTHR31064:SF30">
    <property type="entry name" value="HIGH-AFFINITY POTASSIUM TRANSPORT PROTEIN-RELATED"/>
    <property type="match status" value="1"/>
</dbReference>
<evidence type="ECO:0000256" key="1">
    <source>
        <dbReference type="ARBA" id="ARBA00004141"/>
    </source>
</evidence>
<dbReference type="InterPro" id="IPR003445">
    <property type="entry name" value="Cat_transpt"/>
</dbReference>
<keyword evidence="9 11" id="KW-0472">Membrane</keyword>
<protein>
    <recommendedName>
        <fullName evidence="14">Potassium transport protein</fullName>
    </recommendedName>
</protein>
<dbReference type="AlphaFoldDB" id="A0A229Z3W0"/>
<evidence type="ECO:0000256" key="4">
    <source>
        <dbReference type="ARBA" id="ARBA00022538"/>
    </source>
</evidence>
<dbReference type="OrthoDB" id="9999863at2759"/>
<keyword evidence="7 11" id="KW-1133">Transmembrane helix</keyword>
<organism evidence="12 13">
    <name type="scientific">Aspergillus turcosus</name>
    <dbReference type="NCBI Taxonomy" id="1245748"/>
    <lineage>
        <taxon>Eukaryota</taxon>
        <taxon>Fungi</taxon>
        <taxon>Dikarya</taxon>
        <taxon>Ascomycota</taxon>
        <taxon>Pezizomycotina</taxon>
        <taxon>Eurotiomycetes</taxon>
        <taxon>Eurotiomycetidae</taxon>
        <taxon>Eurotiales</taxon>
        <taxon>Aspergillaceae</taxon>
        <taxon>Aspergillus</taxon>
        <taxon>Aspergillus subgen. Fumigati</taxon>
    </lineage>
</organism>
<keyword evidence="13" id="KW-1185">Reference proteome</keyword>
<proteinExistence type="inferred from homology"/>
<dbReference type="Pfam" id="PF02386">
    <property type="entry name" value="TrkH"/>
    <property type="match status" value="1"/>
</dbReference>
<evidence type="ECO:0000256" key="3">
    <source>
        <dbReference type="ARBA" id="ARBA00022448"/>
    </source>
</evidence>
<feature type="region of interest" description="Disordered" evidence="10">
    <location>
        <begin position="124"/>
        <end position="160"/>
    </location>
</feature>
<keyword evidence="3" id="KW-0813">Transport</keyword>
<dbReference type="EMBL" id="NIDN02000005">
    <property type="protein sequence ID" value="RLM01410.1"/>
    <property type="molecule type" value="Genomic_DNA"/>
</dbReference>
<dbReference type="STRING" id="1245748.A0A229Z3W0"/>
<feature type="transmembrane region" description="Helical" evidence="11">
    <location>
        <begin position="21"/>
        <end position="45"/>
    </location>
</feature>
<evidence type="ECO:0008006" key="14">
    <source>
        <dbReference type="Google" id="ProtNLM"/>
    </source>
</evidence>
<gene>
    <name evidence="12" type="ORF">CFD26_107516</name>
</gene>
<evidence type="ECO:0000256" key="10">
    <source>
        <dbReference type="SAM" id="MobiDB-lite"/>
    </source>
</evidence>
<evidence type="ECO:0000313" key="13">
    <source>
        <dbReference type="Proteomes" id="UP000215289"/>
    </source>
</evidence>
<keyword evidence="6" id="KW-0630">Potassium</keyword>
<feature type="transmembrane region" description="Helical" evidence="11">
    <location>
        <begin position="332"/>
        <end position="360"/>
    </location>
</feature>